<feature type="transmembrane region" description="Helical" evidence="10">
    <location>
        <begin position="733"/>
        <end position="755"/>
    </location>
</feature>
<evidence type="ECO:0000256" key="6">
    <source>
        <dbReference type="ARBA" id="ARBA00022989"/>
    </source>
</evidence>
<evidence type="ECO:0000256" key="8">
    <source>
        <dbReference type="ARBA" id="ARBA00023170"/>
    </source>
</evidence>
<sequence length="2466" mass="284109">MIYITQLTRNVLSLLGVWPNYNRRKTIGEKIWKYFLISISYILLYCVLIPGALFWMIEKRTRVRVQTIPLLFYGFMASGKYSNLVFREKNIRRCLKHIEQDWRIVTSAEGRDMMIESAKIGRRLVTLCAVFMYGSGLSFRSILPFAKGKIVTAQNITIKPLPCPAYFFSFDIQISPAYELIFALQFLSGIVTYSITIALCGLAAVFVMHACGQLKILVDLMRNLVEDQWQEKQEVDKKLAKMVEHQIRIRRIQTIPLLIFVLMGCSKYINLLFHEKKIRRCLEHIEEDYKVITNAEARDTMITSAKIGRRLVSLCAIFMYCSGLSFRLILPFARGKVVTPQNITLRPLPCPSYFLFFDVQVSPTYELIFAIQVLSGLVTYSITTGLCGLATLFVMHACGQLKILINLMTNLVEEKWHEKRELNKKLARMVEHQIRFRRVRTIPLLLFGFVACGKYSNLVFHEKNIKRCLQHFEEDYKVITNAKARNTMIKSAKIGRRLVTLCAIFMYGSGLSFRLILPFAKGKIIIPQNVTIRPLPCPAYFIFFDVQVSPTYELIFAIQILSGIITYSITTGLCGLAAVFVMHICGQLKILMSLMRNFVEEKWQEKREVNKKLAIMVEHQIRIRNYAVLYKSQVKNCLILVDEDWRNVINPNDRISMIDRVRTSKRLIVICAIIVYVTGMAVRMIIPLSVGKIVTSQNITIRPLPHVAYLVIFDVQHSPVYEIVYFVQFLAGLIKYTITVTTFGFMTLCAMHFCAQSDILMTLMNNFVNENQPENLNTRLATVVEHQIRIRNFLQLVQSTTQYPSLIEILGSTVLLCFAGYYIIMEWEDHNVIRLCAYISVLIMFCFNIFIYCYMGEQIIEQGEKVALTTRTLEWYRLPNTKARALILLIIISENPLNLKAGNLIDISLRTFGNVISIHMLTIHLTWLSNSLDTQAHMNYELCLYSAKNTGLSLRSVTNTMKWKDSSLKMFANKYYEHDIENTFVMNRFFFRLLGIWPFPRTNSLLPELLETVVLVFVCFAFLFGELIPIILYVFMVLTDVRLRFKIMANGIFTIIEIIKYGYAVFYKNQVRNCLVLVDEDWRNVINVNDRISMIDRVRTSKRLIVICTVFVYLTGVCARMIIPLSVGKIVTPQNVTIRPLPCAAYLVIFDVQRTPVYEIVYFIQFVAGFVKYTILVATFSFVTLCGMHFCAQSDILVTLMNDFVNENQPEYLDKKLANVVEHQIRIRNQYGIFIFRYDKLRRCLQHVEEDWKNVLSADARNIMLKSARTGKRLVTICAIFMYSGAFTFRTILPLFQGKIIIDQNITIRHLACPGYFFSLDVQVSPVYETVFVIQCLTGFIGVSIVTCACGLTAIFVVHACGQLKILIGLMRELVQKQWEEEREMDMKLAEIVEHQTRVRNLLFCDLIPGILYWLMKATMRVRLQMIPLLLYDFMSASQYSIFISRYDQLKRCLKHVEEDWENILSVDARNIMLKSARTGKRLVTICAFFMYSGVITFRGILPLFQGKIIIDQNVTIRRFACPGYYFSLDVQVSPVYETVFIIQFLTGFITVSIVTCACGLTAIFVVHACGQLKILIGLMTELVQKEWQEECETNKKLAEIVEHQIRVRNILYWFIEATSRIRLQMIPFLLYDFMSVSQYGIFISRYDQLKRCLMHVEEDWENVLNVDSRNIMLKSARMGKRLITICGIFMYSAVITFRTILPLFQGKIITDQNITIRHFSCPGYFFSLDVQVTPVYETIFIIQFVIGFIPVSIVTSACGLTAIFVEHACGQLKILISLMTALVQWQEEHEMNTKLAEIVNHQMRVRKMLNVICYILLALLLIPSGIYIVLEIKDFYNQLKLGSALTFFFMAVLKYCALLLRENDIRKCVDYIKSDWKNVRYIDERRIMLENANFGRRLVVICSVLMYGGVTFYFVAVPLTRARIKEEGTNLTYRRLVFPVPSVIVDARRSPVNEIFYFIQLFAGFIAHNVTVAACSLAVLLAMHACGQLQVLVSWINHLVDGREGVNDTTNERLAKIIQLHMRILNLIGFLFVPSTIFMLLEMDDVYLILKLSGPLSFCLMAVVKYSSLIFRENDIRSGIRHIESDWINTRHSNDRIIMVRNAKFGRRLVSICAFFMYGGAVFYYLALPFSKGKITESDGNLTYRPLVYPVASVILDARHSPISEILFWIQCLSGFIAHSITAGACSLAAVFAMHAYGRLEVLMQWIEHLVDGREDFCDNVDERLAMIVQQHIRILHLIGFLFVPSAIYLVLEMDDAYNILKLTGPLNFCLMAVIKYSSLIFRENDIRSGIEHIANDWINTRYYDDRMIMIKSAKFGRRLVTICAVFMYGGATFYYLALPLSNGKITEDGGNLTYRPLMYPVSSMIVDARRSPISEIFFCVQCLSGFIVHSITTGACSLAAVFAMHAYGRLEVLMQWIEHLVDGREDFCDNVDERLAMIMQQHVRILKDCCSRLITMSIILNNLK</sequence>
<feature type="transmembrane region" description="Helical" evidence="10">
    <location>
        <begin position="1012"/>
        <end position="1038"/>
    </location>
</feature>
<evidence type="ECO:0000256" key="3">
    <source>
        <dbReference type="ARBA" id="ARBA00022606"/>
    </source>
</evidence>
<keyword evidence="5" id="KW-0552">Olfaction</keyword>
<feature type="transmembrane region" description="Helical" evidence="10">
    <location>
        <begin position="2167"/>
        <end position="2195"/>
    </location>
</feature>
<feature type="transmembrane region" description="Helical" evidence="10">
    <location>
        <begin position="1956"/>
        <end position="1983"/>
    </location>
</feature>
<feature type="transmembrane region" description="Helical" evidence="10">
    <location>
        <begin position="2234"/>
        <end position="2253"/>
    </location>
</feature>
<evidence type="ECO:0000256" key="10">
    <source>
        <dbReference type="SAM" id="Phobius"/>
    </source>
</evidence>
<keyword evidence="8" id="KW-0675">Receptor</keyword>
<feature type="transmembrane region" description="Helical" evidence="10">
    <location>
        <begin position="2110"/>
        <end position="2128"/>
    </location>
</feature>
<evidence type="ECO:0000256" key="5">
    <source>
        <dbReference type="ARBA" id="ARBA00022725"/>
    </source>
</evidence>
<keyword evidence="7 10" id="KW-0472">Membrane</keyword>
<dbReference type="PANTHER" id="PTHR21137:SF35">
    <property type="entry name" value="ODORANT RECEPTOR 19A-RELATED"/>
    <property type="match status" value="1"/>
</dbReference>
<feature type="transmembrane region" description="Helical" evidence="10">
    <location>
        <begin position="34"/>
        <end position="56"/>
    </location>
</feature>
<evidence type="ECO:0000256" key="1">
    <source>
        <dbReference type="ARBA" id="ARBA00004651"/>
    </source>
</evidence>
<feature type="transmembrane region" description="Helical" evidence="10">
    <location>
        <begin position="667"/>
        <end position="686"/>
    </location>
</feature>
<evidence type="ECO:0008006" key="13">
    <source>
        <dbReference type="Google" id="ProtNLM"/>
    </source>
</evidence>
<feature type="transmembrane region" description="Helical" evidence="10">
    <location>
        <begin position="1160"/>
        <end position="1185"/>
    </location>
</feature>
<keyword evidence="2" id="KW-1003">Cell membrane</keyword>
<feature type="transmembrane region" description="Helical" evidence="10">
    <location>
        <begin position="2321"/>
        <end position="2339"/>
    </location>
</feature>
<keyword evidence="12" id="KW-1185">Reference proteome</keyword>
<feature type="transmembrane region" description="Helical" evidence="10">
    <location>
        <begin position="831"/>
        <end position="855"/>
    </location>
</feature>
<feature type="transmembrane region" description="Helical" evidence="10">
    <location>
        <begin position="68"/>
        <end position="86"/>
    </location>
</feature>
<dbReference type="EMBL" id="KQ981856">
    <property type="protein sequence ID" value="KYN34748.1"/>
    <property type="molecule type" value="Genomic_DNA"/>
</dbReference>
<feature type="transmembrane region" description="Helical" evidence="10">
    <location>
        <begin position="2025"/>
        <end position="2042"/>
    </location>
</feature>
<evidence type="ECO:0000256" key="4">
    <source>
        <dbReference type="ARBA" id="ARBA00022692"/>
    </source>
</evidence>
<feature type="transmembrane region" description="Helical" evidence="10">
    <location>
        <begin position="806"/>
        <end position="825"/>
    </location>
</feature>
<dbReference type="STRING" id="34720.A0A195F2R2"/>
<proteinExistence type="predicted"/>
<feature type="transmembrane region" description="Helical" evidence="10">
    <location>
        <begin position="1740"/>
        <end position="1766"/>
    </location>
</feature>
<feature type="transmembrane region" description="Helical" evidence="10">
    <location>
        <begin position="1483"/>
        <end position="1502"/>
    </location>
</feature>
<keyword evidence="9" id="KW-0807">Transducer</keyword>
<gene>
    <name evidence="11" type="ORF">ALC56_11237</name>
</gene>
<feature type="transmembrane region" description="Helical" evidence="10">
    <location>
        <begin position="2388"/>
        <end position="2409"/>
    </location>
</feature>
<feature type="transmembrane region" description="Helical" evidence="10">
    <location>
        <begin position="498"/>
        <end position="517"/>
    </location>
</feature>
<accession>A0A195F2R2</accession>
<feature type="transmembrane region" description="Helical" evidence="10">
    <location>
        <begin position="311"/>
        <end position="330"/>
    </location>
</feature>
<dbReference type="Pfam" id="PF02949">
    <property type="entry name" value="7tm_6"/>
    <property type="match status" value="8"/>
</dbReference>
<keyword evidence="3" id="KW-0716">Sensory transduction</keyword>
<dbReference type="PANTHER" id="PTHR21137">
    <property type="entry name" value="ODORANT RECEPTOR"/>
    <property type="match status" value="1"/>
</dbReference>
<evidence type="ECO:0000256" key="9">
    <source>
        <dbReference type="ARBA" id="ARBA00023224"/>
    </source>
</evidence>
<dbReference type="Proteomes" id="UP000078541">
    <property type="component" value="Unassembled WGS sequence"/>
</dbReference>
<keyword evidence="6 10" id="KW-1133">Transmembrane helix</keyword>
<reference evidence="11 12" key="1">
    <citation type="submission" date="2016-03" db="EMBL/GenBank/DDBJ databases">
        <title>Trachymyrmex septentrionalis WGS genome.</title>
        <authorList>
            <person name="Nygaard S."/>
            <person name="Hu H."/>
            <person name="Boomsma J."/>
            <person name="Zhang G."/>
        </authorList>
    </citation>
    <scope>NUCLEOTIDE SEQUENCE [LARGE SCALE GENOMIC DNA]</scope>
    <source>
        <strain evidence="11">Tsep2-gDNA-1</strain>
        <tissue evidence="11">Whole body</tissue>
    </source>
</reference>
<dbReference type="GO" id="GO:0004984">
    <property type="term" value="F:olfactory receptor activity"/>
    <property type="evidence" value="ECO:0007669"/>
    <property type="project" value="InterPro"/>
</dbReference>
<name>A0A195F2R2_9HYME</name>
<feature type="transmembrane region" description="Helical" evidence="10">
    <location>
        <begin position="1104"/>
        <end position="1123"/>
    </location>
</feature>
<evidence type="ECO:0000256" key="2">
    <source>
        <dbReference type="ARBA" id="ARBA00022475"/>
    </source>
</evidence>
<feature type="transmembrane region" description="Helical" evidence="10">
    <location>
        <begin position="2265"/>
        <end position="2283"/>
    </location>
</feature>
<feature type="transmembrane region" description="Helical" evidence="10">
    <location>
        <begin position="1683"/>
        <end position="1702"/>
    </location>
</feature>
<dbReference type="GO" id="GO:0005886">
    <property type="term" value="C:plasma membrane"/>
    <property type="evidence" value="ECO:0007669"/>
    <property type="project" value="UniProtKB-SubCell"/>
</dbReference>
<feature type="transmembrane region" description="Helical" evidence="10">
    <location>
        <begin position="554"/>
        <end position="586"/>
    </location>
</feature>
<feature type="transmembrane region" description="Helical" evidence="10">
    <location>
        <begin position="1541"/>
        <end position="1567"/>
    </location>
</feature>
<dbReference type="GO" id="GO:0007165">
    <property type="term" value="P:signal transduction"/>
    <property type="evidence" value="ECO:0007669"/>
    <property type="project" value="UniProtKB-KW"/>
</dbReference>
<feature type="transmembrane region" description="Helical" evidence="10">
    <location>
        <begin position="1274"/>
        <end position="1293"/>
    </location>
</feature>
<comment type="subcellular location">
    <subcellularLocation>
        <location evidence="1">Cell membrane</location>
        <topology evidence="1">Multi-pass membrane protein</topology>
    </subcellularLocation>
</comment>
<dbReference type="GO" id="GO:0005549">
    <property type="term" value="F:odorant binding"/>
    <property type="evidence" value="ECO:0007669"/>
    <property type="project" value="InterPro"/>
</dbReference>
<feature type="transmembrane region" description="Helical" evidence="10">
    <location>
        <begin position="190"/>
        <end position="212"/>
    </location>
</feature>
<feature type="transmembrane region" description="Helical" evidence="10">
    <location>
        <begin position="1899"/>
        <end position="1917"/>
    </location>
</feature>
<feature type="transmembrane region" description="Helical" evidence="10">
    <location>
        <begin position="1812"/>
        <end position="1831"/>
    </location>
</feature>
<protein>
    <recommendedName>
        <fullName evidence="13">Odorant receptor 13a</fullName>
    </recommendedName>
</protein>
<evidence type="ECO:0000313" key="11">
    <source>
        <dbReference type="EMBL" id="KYN34748.1"/>
    </source>
</evidence>
<feature type="transmembrane region" description="Helical" evidence="10">
    <location>
        <begin position="1332"/>
        <end position="1362"/>
    </location>
</feature>
<feature type="transmembrane region" description="Helical" evidence="10">
    <location>
        <begin position="367"/>
        <end position="394"/>
    </location>
</feature>
<keyword evidence="4 10" id="KW-0812">Transmembrane</keyword>
<feature type="transmembrane region" description="Helical" evidence="10">
    <location>
        <begin position="1843"/>
        <end position="1861"/>
    </location>
</feature>
<evidence type="ECO:0000313" key="12">
    <source>
        <dbReference type="Proteomes" id="UP000078541"/>
    </source>
</evidence>
<organism evidence="11 12">
    <name type="scientific">Trachymyrmex septentrionalis</name>
    <dbReference type="NCBI Taxonomy" id="34720"/>
    <lineage>
        <taxon>Eukaryota</taxon>
        <taxon>Metazoa</taxon>
        <taxon>Ecdysozoa</taxon>
        <taxon>Arthropoda</taxon>
        <taxon>Hexapoda</taxon>
        <taxon>Insecta</taxon>
        <taxon>Pterygota</taxon>
        <taxon>Neoptera</taxon>
        <taxon>Endopterygota</taxon>
        <taxon>Hymenoptera</taxon>
        <taxon>Apocrita</taxon>
        <taxon>Aculeata</taxon>
        <taxon>Formicoidea</taxon>
        <taxon>Formicidae</taxon>
        <taxon>Myrmicinae</taxon>
        <taxon>Trachymyrmex</taxon>
    </lineage>
</organism>
<evidence type="ECO:0000256" key="7">
    <source>
        <dbReference type="ARBA" id="ARBA00023136"/>
    </source>
</evidence>
<dbReference type="InterPro" id="IPR004117">
    <property type="entry name" value="7tm6_olfct_rcpt"/>
</dbReference>
<feature type="transmembrane region" description="Helical" evidence="10">
    <location>
        <begin position="2048"/>
        <end position="2072"/>
    </location>
</feature>